<comment type="similarity">
    <text evidence="1">Belongs to the glycosyl hydrolase 1 family.</text>
</comment>
<evidence type="ECO:0000256" key="3">
    <source>
        <dbReference type="ARBA" id="ARBA00012744"/>
    </source>
</evidence>
<evidence type="ECO:0000256" key="5">
    <source>
        <dbReference type="ARBA" id="ARBA00023180"/>
    </source>
</evidence>
<organism evidence="10 11">
    <name type="scientific">Acanthaster planci</name>
    <name type="common">Crown-of-thorns starfish</name>
    <dbReference type="NCBI Taxonomy" id="133434"/>
    <lineage>
        <taxon>Eukaryota</taxon>
        <taxon>Metazoa</taxon>
        <taxon>Echinodermata</taxon>
        <taxon>Eleutherozoa</taxon>
        <taxon>Asterozoa</taxon>
        <taxon>Asteroidea</taxon>
        <taxon>Valvatacea</taxon>
        <taxon>Valvatida</taxon>
        <taxon>Acanthasteridae</taxon>
        <taxon>Acanthaster</taxon>
    </lineage>
</organism>
<evidence type="ECO:0000313" key="10">
    <source>
        <dbReference type="Proteomes" id="UP000694845"/>
    </source>
</evidence>
<dbReference type="GO" id="GO:0005975">
    <property type="term" value="P:carbohydrate metabolic process"/>
    <property type="evidence" value="ECO:0007669"/>
    <property type="project" value="InterPro"/>
</dbReference>
<keyword evidence="9" id="KW-0812">Transmembrane</keyword>
<dbReference type="RefSeq" id="XP_022090546.1">
    <property type="nucleotide sequence ID" value="XM_022234854.1"/>
</dbReference>
<dbReference type="GeneID" id="110979240"/>
<sequence>MLGSAKAEEKIEFVYPDVFNDPERDTFLYGTFPKGFVWSSATSSYQIEGAWNVADKGVGIWDTFTHQGGKVFNNDTGDVACDSYHKYKEDVALMKAMGLHYYRFSISWPRLMPDGTAASLSADGVRYYNALINELIASDITPMVTLYHWDLPQALQDQGGWENETIVDRFNDYARACFQNFGDRVKLWITFNEPWIVSVHGYGNGVFAPGIAEPASKVYTTTHYLILSHAHAYHTYSTEFKATQNGQVGITLNSDYAEPADRSKPADIEAADTSLKFHFGWFAHPIYKNGDYPEIMKTNIAQKSAYQGFSKSRLPEFTTEQKAFIKDTGDFIGLNHYTSYYATSDTPDDSQASKASYWNDMNVRSWKDTKWPASGSSWLKIVPWGVRRLLKWISDEYGSDKPIYITENGVSTKDVYELEDTIRVNFYKSYINEVLKAIELDKVNVKSYTAWSLMDNFEWASGYSERFGMHYVDFNDPERPRTQKASARFYAQVAADNGFPEPSGAPHVTISSIVGLLTSVAEERIEFVYPDIFNDPERDTFHYGTFPEGFVWSSATSSYQIEGAWNVSDKGVGIWDTFTHEGGHVYNNDNGDVACDSYHKYEDDVALMKAMGLHYYRFSISWPRLMPDGTAASLSADGVRYYNALIDELVANDISPMVTLYHWDLPQALQDQGGWGNETIVDRFNDYARACFQNFGDRVKLWITFNEPWIVSLLGHGSGAFAPGIAEPAILVYTVTHHLILSHAHAYHTYRTEFKDTQNGQVGITLNTDFIEPADRSKPADIEAADTTLQFNFGWFAHPIYIDGDYPDIMKTNIARKSAYQGFNQSRLPEFTADQKAFVKGTGDFIGLNHYTTTYATNATPDENDRLPSQASYWNDQNIWSWKDSNWPPSGSSWLQIVPWGIRRLLKWISDEYGSDLPIYVTENGVSTKDVFELEDTIRVDYYKSYINEVLKGLTITLISYCILLVVICVSNDETRFVYPDVFNDSQRDTFLYGTFPEGFVWSTATSSYQIEGAWNVSDKGPSVWDTFTHEGGNVYNDDTGDIACDSYHKFTDDVALMKAMGLHYYRFSISWPRLMPDGTAASLSEDGLRYYNALIDELVANDISPMVTLYHWDLPQALQDQGGWVNETIVYRFNDYARACFQNFGDRVSLWITFNEPWIFTLLGYGTTTFAPGNVVDPAVKIYTVGRNVILAHATAYNTFQREFAATQTAKIGITLNSDFFEPADRARQSDLDAADRALRFNLGWFANPIFKNGDYPQIMKASIDTKSATQGFAQSRLPPFTDEEKEFIRGTADFFGLNQYTTVYATPDTVNDSLPSQANYLNDRSVYIYRDPAWPGAGSAWLKIVPWGIRRLLNWIAEEYGKELPIYITENGVSTHDVYQLDDKIRVDYYKAYINEVLKAIELDKVNVKGYTAWSLMDNFEWASGYSERFGMHYVDFNDPERPRTQKASARFYAQVVADNGFPEPSGAPATVSFSLAGLVTCVLFALFN</sequence>
<dbReference type="Pfam" id="PF00232">
    <property type="entry name" value="Glyco_hydro_1"/>
    <property type="match status" value="3"/>
</dbReference>
<dbReference type="Proteomes" id="UP000694845">
    <property type="component" value="Unplaced"/>
</dbReference>
<dbReference type="InterPro" id="IPR033132">
    <property type="entry name" value="GH_1_N_CS"/>
</dbReference>
<gene>
    <name evidence="11" type="primary">LOC110979240</name>
</gene>
<dbReference type="GO" id="GO:0004553">
    <property type="term" value="F:hydrolase activity, hydrolyzing O-glycosyl compounds"/>
    <property type="evidence" value="ECO:0007669"/>
    <property type="project" value="InterPro"/>
</dbReference>
<dbReference type="InterPro" id="IPR018120">
    <property type="entry name" value="Glyco_hydro_1_AS"/>
</dbReference>
<feature type="active site" description="Nucleophile" evidence="7">
    <location>
        <position position="407"/>
    </location>
</feature>
<evidence type="ECO:0000256" key="7">
    <source>
        <dbReference type="PROSITE-ProRule" id="PRU10055"/>
    </source>
</evidence>
<evidence type="ECO:0000256" key="1">
    <source>
        <dbReference type="ARBA" id="ARBA00010838"/>
    </source>
</evidence>
<feature type="active site" description="Nucleophile" evidence="7">
    <location>
        <position position="1372"/>
    </location>
</feature>
<evidence type="ECO:0000256" key="6">
    <source>
        <dbReference type="ARBA" id="ARBA00023295"/>
    </source>
</evidence>
<keyword evidence="4 8" id="KW-0378">Hydrolase</keyword>
<evidence type="ECO:0000256" key="9">
    <source>
        <dbReference type="SAM" id="Phobius"/>
    </source>
</evidence>
<dbReference type="OrthoDB" id="65569at2759"/>
<dbReference type="FunFam" id="3.20.20.80:FF:000013">
    <property type="entry name" value="lactase-phlorizin hydrolase"/>
    <property type="match status" value="3"/>
</dbReference>
<evidence type="ECO:0000256" key="2">
    <source>
        <dbReference type="ARBA" id="ARBA00011738"/>
    </source>
</evidence>
<dbReference type="Gene3D" id="3.20.20.80">
    <property type="entry name" value="Glycosidases"/>
    <property type="match status" value="3"/>
</dbReference>
<dbReference type="PROSITE" id="PS00572">
    <property type="entry name" value="GLYCOSYL_HYDROL_F1_1"/>
    <property type="match status" value="3"/>
</dbReference>
<dbReference type="OMA" id="AHWAEPK"/>
<keyword evidence="10" id="KW-1185">Reference proteome</keyword>
<dbReference type="InterPro" id="IPR001360">
    <property type="entry name" value="Glyco_hydro_1"/>
</dbReference>
<evidence type="ECO:0000313" key="11">
    <source>
        <dbReference type="RefSeq" id="XP_022090546.1"/>
    </source>
</evidence>
<keyword evidence="6 8" id="KW-0326">Glycosidase</keyword>
<dbReference type="PANTHER" id="PTHR10353">
    <property type="entry name" value="GLYCOSYL HYDROLASE"/>
    <property type="match status" value="1"/>
</dbReference>
<keyword evidence="9" id="KW-0472">Membrane</keyword>
<dbReference type="KEGG" id="aplc:110979240"/>
<dbReference type="PROSITE" id="PS00653">
    <property type="entry name" value="GLYCOSYL_HYDROL_F1_2"/>
    <property type="match status" value="3"/>
</dbReference>
<feature type="active site" description="Nucleophile" evidence="7">
    <location>
        <position position="923"/>
    </location>
</feature>
<keyword evidence="5" id="KW-0325">Glycoprotein</keyword>
<dbReference type="InterPro" id="IPR017853">
    <property type="entry name" value="GH"/>
</dbReference>
<reference evidence="11" key="1">
    <citation type="submission" date="2025-08" db="UniProtKB">
        <authorList>
            <consortium name="RefSeq"/>
        </authorList>
    </citation>
    <scope>IDENTIFICATION</scope>
</reference>
<evidence type="ECO:0000256" key="4">
    <source>
        <dbReference type="ARBA" id="ARBA00022801"/>
    </source>
</evidence>
<keyword evidence="9" id="KW-1133">Transmembrane helix</keyword>
<evidence type="ECO:0000256" key="8">
    <source>
        <dbReference type="RuleBase" id="RU004468"/>
    </source>
</evidence>
<comment type="subunit">
    <text evidence="2">Homodimer.</text>
</comment>
<proteinExistence type="inferred from homology"/>
<accession>A0A8B7YFW7</accession>
<feature type="transmembrane region" description="Helical" evidence="9">
    <location>
        <begin position="1472"/>
        <end position="1490"/>
    </location>
</feature>
<name>A0A8B7YFW7_ACAPL</name>
<dbReference type="PRINTS" id="PR00131">
    <property type="entry name" value="GLHYDRLASE1"/>
</dbReference>
<dbReference type="SUPFAM" id="SSF51445">
    <property type="entry name" value="(Trans)glycosidases"/>
    <property type="match status" value="3"/>
</dbReference>
<dbReference type="PANTHER" id="PTHR10353:SF36">
    <property type="entry name" value="LP05116P"/>
    <property type="match status" value="1"/>
</dbReference>
<protein>
    <recommendedName>
        <fullName evidence="3">beta-glucosidase</fullName>
        <ecNumber evidence="3">3.2.1.21</ecNumber>
    </recommendedName>
</protein>
<dbReference type="EC" id="3.2.1.21" evidence="3"/>